<evidence type="ECO:0000313" key="2">
    <source>
        <dbReference type="Proteomes" id="UP000192132"/>
    </source>
</evidence>
<dbReference type="RefSeq" id="WP_076877649.1">
    <property type="nucleotide sequence ID" value="NZ_MLCN01000013.1"/>
</dbReference>
<accession>A0A1S8CWQ6</accession>
<name>A0A1S8CWQ6_9GAMM</name>
<dbReference type="STRING" id="1907941.BKE30_05705"/>
<organism evidence="1 2">
    <name type="scientific">Alkanindiges hydrocarboniclasticus</name>
    <dbReference type="NCBI Taxonomy" id="1907941"/>
    <lineage>
        <taxon>Bacteria</taxon>
        <taxon>Pseudomonadati</taxon>
        <taxon>Pseudomonadota</taxon>
        <taxon>Gammaproteobacteria</taxon>
        <taxon>Moraxellales</taxon>
        <taxon>Moraxellaceae</taxon>
        <taxon>Alkanindiges</taxon>
    </lineage>
</organism>
<reference evidence="1 2" key="1">
    <citation type="submission" date="2016-10" db="EMBL/GenBank/DDBJ databases">
        <title>Draft Genome sequence of Alkanindiges sp. strain H1.</title>
        <authorList>
            <person name="Subhash Y."/>
            <person name="Lee S."/>
        </authorList>
    </citation>
    <scope>NUCLEOTIDE SEQUENCE [LARGE SCALE GENOMIC DNA]</scope>
    <source>
        <strain evidence="1 2">H1</strain>
    </source>
</reference>
<sequence length="79" mass="9367">MCIEVSSQLLRADNPEVYLERLHKLQVRCVQEIRLLNKKLNEFHQQACRHTLQQRIQELQQRQKFYQAQLTSLTACASA</sequence>
<dbReference type="AlphaFoldDB" id="A0A1S8CWQ6"/>
<proteinExistence type="predicted"/>
<dbReference type="Proteomes" id="UP000192132">
    <property type="component" value="Unassembled WGS sequence"/>
</dbReference>
<evidence type="ECO:0000313" key="1">
    <source>
        <dbReference type="EMBL" id="ONG41272.1"/>
    </source>
</evidence>
<dbReference type="EMBL" id="MLCN01000013">
    <property type="protein sequence ID" value="ONG41272.1"/>
    <property type="molecule type" value="Genomic_DNA"/>
</dbReference>
<keyword evidence="2" id="KW-1185">Reference proteome</keyword>
<gene>
    <name evidence="1" type="ORF">BKE30_05705</name>
</gene>
<protein>
    <submittedName>
        <fullName evidence="1">Uncharacterized protein</fullName>
    </submittedName>
</protein>
<dbReference type="OrthoDB" id="6717721at2"/>
<comment type="caution">
    <text evidence="1">The sequence shown here is derived from an EMBL/GenBank/DDBJ whole genome shotgun (WGS) entry which is preliminary data.</text>
</comment>